<organism evidence="1 2">
    <name type="scientific">Spiroplasma gladiatoris</name>
    <dbReference type="NCBI Taxonomy" id="2143"/>
    <lineage>
        <taxon>Bacteria</taxon>
        <taxon>Bacillati</taxon>
        <taxon>Mycoplasmatota</taxon>
        <taxon>Mollicutes</taxon>
        <taxon>Entomoplasmatales</taxon>
        <taxon>Spiroplasmataceae</taxon>
        <taxon>Spiroplasma</taxon>
    </lineage>
</organism>
<evidence type="ECO:0000313" key="2">
    <source>
        <dbReference type="Proteomes" id="UP000294309"/>
    </source>
</evidence>
<dbReference type="Proteomes" id="UP000294309">
    <property type="component" value="Chromosome"/>
</dbReference>
<evidence type="ECO:0000313" key="1">
    <source>
        <dbReference type="EMBL" id="QBQ07876.1"/>
    </source>
</evidence>
<proteinExistence type="predicted"/>
<accession>A0A4P7AJN2</accession>
<dbReference type="RefSeq" id="WP_134297656.1">
    <property type="nucleotide sequence ID" value="NZ_CP038013.1"/>
</dbReference>
<name>A0A4P7AJN2_9MOLU</name>
<keyword evidence="2" id="KW-1185">Reference proteome</keyword>
<dbReference type="KEGG" id="sgq:SGLAD_v1c06770"/>
<sequence length="355" mass="41899">MGTPSKESIADLLNKNAKFKVVTNENSKDVNAIIIKSFKLVDDQLMAYFELPDIPENAENYLSKNEEAIYLRYDFIQSDKKVFLKNLDNLFYGKSFLDNMFWDKAKESFKKSFYEIIDSQSDKELTDFLKNELYIDKYFSLSYKSSEPTKGYYQDYGMNYDFYRIYDIGQETGRNLFAIPESIEFELNLSKLSTNNLMIFWQRDSSKLNKQKDLSMLNGNLITPENNKKDVNLSDYEKLSDGSSKFVNDIVNSFYKKFFLYFDDEHINSFNLKNLSVSLLFRKSTTDDSKEFMEFNLNDTNKSEQWLNNSTYISIKAAYKENKLKNYFSIKISAYNNNYYNNSVNLSELYIKNFE</sequence>
<dbReference type="EMBL" id="CP038013">
    <property type="protein sequence ID" value="QBQ07876.1"/>
    <property type="molecule type" value="Genomic_DNA"/>
</dbReference>
<dbReference type="AlphaFoldDB" id="A0A4P7AJN2"/>
<protein>
    <submittedName>
        <fullName evidence="1">Uncharacterized protein</fullName>
    </submittedName>
</protein>
<reference evidence="1 2" key="1">
    <citation type="submission" date="2019-03" db="EMBL/GenBank/DDBJ databases">
        <title>Complete genome sequence of Spiroplasma gladiatoris TG-1 (DSM 22552).</title>
        <authorList>
            <person name="Lin Y.-C."/>
            <person name="Chou L."/>
            <person name="Kuo C.-H."/>
        </authorList>
    </citation>
    <scope>NUCLEOTIDE SEQUENCE [LARGE SCALE GENOMIC DNA]</scope>
    <source>
        <strain evidence="1 2">TG-1</strain>
    </source>
</reference>
<gene>
    <name evidence="1" type="ORF">SGLAD_v1c06770</name>
</gene>